<organism evidence="2 3">
    <name type="scientific">Zunongwangia profunda (strain DSM 18752 / CCTCC AB 206139 / SM-A87)</name>
    <name type="common">Wangia profunda</name>
    <dbReference type="NCBI Taxonomy" id="655815"/>
    <lineage>
        <taxon>Bacteria</taxon>
        <taxon>Pseudomonadati</taxon>
        <taxon>Bacteroidota</taxon>
        <taxon>Flavobacteriia</taxon>
        <taxon>Flavobacteriales</taxon>
        <taxon>Flavobacteriaceae</taxon>
        <taxon>Zunongwangia</taxon>
    </lineage>
</organism>
<accession>D5BIW1</accession>
<gene>
    <name evidence="2" type="ordered locus">ZPR_3278</name>
</gene>
<sequence>MRDLARNFASTHQAENPRDTSEANWRQQFSEVGKNKQLFIAIVPVAQVLFESKFEIKVVLKNTINLNNNNLSITKNQDNSLFLEI</sequence>
<evidence type="ECO:0000313" key="3">
    <source>
        <dbReference type="Proteomes" id="UP000001654"/>
    </source>
</evidence>
<dbReference type="HOGENOM" id="CLU_2511962_0_0_10"/>
<reference evidence="2 3" key="1">
    <citation type="journal article" date="2010" name="BMC Genomics">
        <title>The complete genome of Zunongwangia profunda SM-A87 reveals its adaptation to the deep-sea environment and ecological role in sedimentary organic nitrogen degradation.</title>
        <authorList>
            <person name="Qin Q.L."/>
            <person name="Zhang X.Y."/>
            <person name="Wang X.M."/>
            <person name="Liu G.M."/>
            <person name="Chen X.L."/>
            <person name="Xie B.B."/>
            <person name="Dang H.Y."/>
            <person name="Zhou B.C."/>
            <person name="Yu J."/>
            <person name="Zhang Y.Z."/>
        </authorList>
    </citation>
    <scope>NUCLEOTIDE SEQUENCE [LARGE SCALE GENOMIC DNA]</scope>
    <source>
        <strain evidence="3">DSM 18752 / CCTCC AB 206139 / SM-A87</strain>
    </source>
</reference>
<dbReference type="OrthoDB" id="1377263at2"/>
<feature type="region of interest" description="Disordered" evidence="1">
    <location>
        <begin position="1"/>
        <end position="24"/>
    </location>
</feature>
<evidence type="ECO:0000313" key="2">
    <source>
        <dbReference type="EMBL" id="ADF53594.1"/>
    </source>
</evidence>
<dbReference type="Proteomes" id="UP000001654">
    <property type="component" value="Chromosome"/>
</dbReference>
<proteinExistence type="predicted"/>
<dbReference type="EMBL" id="CP001650">
    <property type="protein sequence ID" value="ADF53594.1"/>
    <property type="molecule type" value="Genomic_DNA"/>
</dbReference>
<protein>
    <submittedName>
        <fullName evidence="2">Uncharacterized protein</fullName>
    </submittedName>
</protein>
<dbReference type="STRING" id="655815.ZPR_3278"/>
<keyword evidence="3" id="KW-1185">Reference proteome</keyword>
<name>D5BIW1_ZUNPS</name>
<dbReference type="AlphaFoldDB" id="D5BIW1"/>
<dbReference type="KEGG" id="zpr:ZPR_3278"/>
<evidence type="ECO:0000256" key="1">
    <source>
        <dbReference type="SAM" id="MobiDB-lite"/>
    </source>
</evidence>